<dbReference type="InterPro" id="IPR013780">
    <property type="entry name" value="Glyco_hydro_b"/>
</dbReference>
<dbReference type="Gene3D" id="2.60.40.1180">
    <property type="entry name" value="Golgi alpha-mannosidase II"/>
    <property type="match status" value="2"/>
</dbReference>
<dbReference type="GO" id="GO:0005975">
    <property type="term" value="P:carbohydrate metabolic process"/>
    <property type="evidence" value="ECO:0007669"/>
    <property type="project" value="InterPro"/>
</dbReference>
<dbReference type="SUPFAM" id="SSF51011">
    <property type="entry name" value="Glycosyl hydrolase domain"/>
    <property type="match status" value="1"/>
</dbReference>
<feature type="domain" description="Glycoside hydrolase family 31 TIM barrel" evidence="3">
    <location>
        <begin position="20"/>
        <end position="334"/>
    </location>
</feature>
<name>A0A813GKZ4_POLGL</name>
<dbReference type="OrthoDB" id="437168at2759"/>
<evidence type="ECO:0000259" key="3">
    <source>
        <dbReference type="Pfam" id="PF01055"/>
    </source>
</evidence>
<dbReference type="InterPro" id="IPR048395">
    <property type="entry name" value="Glyco_hydro_31_C"/>
</dbReference>
<keyword evidence="2" id="KW-0378">Hydrolase</keyword>
<gene>
    <name evidence="6" type="ORF">PGLA1383_LOCUS42749</name>
</gene>
<dbReference type="PANTHER" id="PTHR22762:SF120">
    <property type="entry name" value="HETEROGLYCAN GLUCOSIDASE 1"/>
    <property type="match status" value="1"/>
</dbReference>
<proteinExistence type="inferred from homology"/>
<dbReference type="Pfam" id="PF01055">
    <property type="entry name" value="Glyco_hydro_31_2nd"/>
    <property type="match status" value="1"/>
</dbReference>
<keyword evidence="7" id="KW-1185">Reference proteome</keyword>
<evidence type="ECO:0000259" key="4">
    <source>
        <dbReference type="Pfam" id="PF17137"/>
    </source>
</evidence>
<evidence type="ECO:0000256" key="1">
    <source>
        <dbReference type="ARBA" id="ARBA00007806"/>
    </source>
</evidence>
<dbReference type="Pfam" id="PF21365">
    <property type="entry name" value="Glyco_hydro_31_3rd"/>
    <property type="match status" value="1"/>
</dbReference>
<evidence type="ECO:0000259" key="5">
    <source>
        <dbReference type="Pfam" id="PF21365"/>
    </source>
</evidence>
<dbReference type="GO" id="GO:0006491">
    <property type="term" value="P:N-glycan processing"/>
    <property type="evidence" value="ECO:0007669"/>
    <property type="project" value="TreeGrafter"/>
</dbReference>
<keyword evidence="2" id="KW-0326">Glycosidase</keyword>
<dbReference type="AlphaFoldDB" id="A0A813GKZ4"/>
<dbReference type="InterPro" id="IPR000322">
    <property type="entry name" value="Glyco_hydro_31_TIM"/>
</dbReference>
<evidence type="ECO:0000313" key="7">
    <source>
        <dbReference type="Proteomes" id="UP000654075"/>
    </source>
</evidence>
<dbReference type="InterPro" id="IPR017853">
    <property type="entry name" value="GH"/>
</dbReference>
<accession>A0A813GKZ4</accession>
<dbReference type="SUPFAM" id="SSF51445">
    <property type="entry name" value="(Trans)glycosidases"/>
    <property type="match status" value="1"/>
</dbReference>
<feature type="domain" description="DUF5110" evidence="4">
    <location>
        <begin position="448"/>
        <end position="494"/>
    </location>
</feature>
<sequence>MPASSLAEGTSAYYSLIGTPRVPPRFAFGFIASRWGWESPAYIEQILGSFRSGNFPLDAVIFDFEWFTNVSDYDLLPAGEPWYQDFDFQKKLLPDPRAQLEKYQERYNVRVGGIRKPRLGNSQVLKDLTQKGWMLPQGCQDGTWPPLDRTYADGRNMNFSMPEVRDWYAGKLEGMLRTAPMAFWWNDEGEVDFFTFHRWNEAERKALATVKPRSRFWSLNRAFSPGMARLGATLWTGDVNPTWEDLYKTPGMMLNWALAGAPYVACDSGGFTGATNAQLLTRWLQVATFMPTMRVHSQNGQVPHFPFLWGDQAANAMRCTLNVRYRLLPYHYSLAHRMFQTRQLWVRPLAMDFPNDKLAASLTTQWLDGDILVAPILAQVSNYSAYLPEGLWFTLSWEDGEPLVIHKGPTHVTGEAAFDEVPAFVRAGTILPLAPVLQHTGALPGGALEVQVFGGADGSFELVEDDGESVDYEAGHTCTTLLTWDDASRVLQWSQKGLEPDKHSFTHLYVTYFGPGVHRSVPTTSKTVALRSDQKIILADGVATYGGDLAI</sequence>
<dbReference type="Proteomes" id="UP000654075">
    <property type="component" value="Unassembled WGS sequence"/>
</dbReference>
<evidence type="ECO:0000313" key="6">
    <source>
        <dbReference type="EMBL" id="CAE8625768.1"/>
    </source>
</evidence>
<dbReference type="EMBL" id="CAJNNV010028785">
    <property type="protein sequence ID" value="CAE8625768.1"/>
    <property type="molecule type" value="Genomic_DNA"/>
</dbReference>
<dbReference type="Gene3D" id="3.20.20.80">
    <property type="entry name" value="Glycosidases"/>
    <property type="match status" value="2"/>
</dbReference>
<evidence type="ECO:0008006" key="8">
    <source>
        <dbReference type="Google" id="ProtNLM"/>
    </source>
</evidence>
<dbReference type="GO" id="GO:0090599">
    <property type="term" value="F:alpha-glucosidase activity"/>
    <property type="evidence" value="ECO:0007669"/>
    <property type="project" value="TreeGrafter"/>
</dbReference>
<reference evidence="6" key="1">
    <citation type="submission" date="2021-02" db="EMBL/GenBank/DDBJ databases">
        <authorList>
            <person name="Dougan E. K."/>
            <person name="Rhodes N."/>
            <person name="Thang M."/>
            <person name="Chan C."/>
        </authorList>
    </citation>
    <scope>NUCLEOTIDE SEQUENCE</scope>
</reference>
<feature type="domain" description="Glycosyl hydrolase family 31 C-terminal" evidence="5">
    <location>
        <begin position="346"/>
        <end position="431"/>
    </location>
</feature>
<dbReference type="Pfam" id="PF17137">
    <property type="entry name" value="DUF5110"/>
    <property type="match status" value="1"/>
</dbReference>
<dbReference type="InterPro" id="IPR033403">
    <property type="entry name" value="DUF5110"/>
</dbReference>
<evidence type="ECO:0000256" key="2">
    <source>
        <dbReference type="RuleBase" id="RU361185"/>
    </source>
</evidence>
<dbReference type="PANTHER" id="PTHR22762">
    <property type="entry name" value="ALPHA-GLUCOSIDASE"/>
    <property type="match status" value="1"/>
</dbReference>
<organism evidence="6 7">
    <name type="scientific">Polarella glacialis</name>
    <name type="common">Dinoflagellate</name>
    <dbReference type="NCBI Taxonomy" id="89957"/>
    <lineage>
        <taxon>Eukaryota</taxon>
        <taxon>Sar</taxon>
        <taxon>Alveolata</taxon>
        <taxon>Dinophyceae</taxon>
        <taxon>Suessiales</taxon>
        <taxon>Suessiaceae</taxon>
        <taxon>Polarella</taxon>
    </lineage>
</organism>
<protein>
    <recommendedName>
        <fullName evidence="8">Alpha-glucosidase</fullName>
    </recommendedName>
</protein>
<comment type="similarity">
    <text evidence="1 2">Belongs to the glycosyl hydrolase 31 family.</text>
</comment>
<comment type="caution">
    <text evidence="6">The sequence shown here is derived from an EMBL/GenBank/DDBJ whole genome shotgun (WGS) entry which is preliminary data.</text>
</comment>